<dbReference type="Pfam" id="PF00005">
    <property type="entry name" value="ABC_tran"/>
    <property type="match status" value="1"/>
</dbReference>
<evidence type="ECO:0000256" key="4">
    <source>
        <dbReference type="ARBA" id="ARBA00022741"/>
    </source>
</evidence>
<dbReference type="GO" id="GO:0016887">
    <property type="term" value="F:ATP hydrolysis activity"/>
    <property type="evidence" value="ECO:0007669"/>
    <property type="project" value="InterPro"/>
</dbReference>
<evidence type="ECO:0000256" key="2">
    <source>
        <dbReference type="ARBA" id="ARBA00022448"/>
    </source>
</evidence>
<evidence type="ECO:0000256" key="5">
    <source>
        <dbReference type="ARBA" id="ARBA00022840"/>
    </source>
</evidence>
<feature type="transmembrane region" description="Helical" evidence="8">
    <location>
        <begin position="587"/>
        <end position="607"/>
    </location>
</feature>
<accession>A0A9P6M4U8</accession>
<dbReference type="PANTHER" id="PTHR48041">
    <property type="entry name" value="ABC TRANSPORTER G FAMILY MEMBER 28"/>
    <property type="match status" value="1"/>
</dbReference>
<dbReference type="InterPro" id="IPR003439">
    <property type="entry name" value="ABC_transporter-like_ATP-bd"/>
</dbReference>
<keyword evidence="7 8" id="KW-0472">Membrane</keyword>
<keyword evidence="3 8" id="KW-0812">Transmembrane</keyword>
<dbReference type="Proteomes" id="UP000738359">
    <property type="component" value="Unassembled WGS sequence"/>
</dbReference>
<evidence type="ECO:0000256" key="1">
    <source>
        <dbReference type="ARBA" id="ARBA00004141"/>
    </source>
</evidence>
<evidence type="ECO:0000313" key="11">
    <source>
        <dbReference type="Proteomes" id="UP000738359"/>
    </source>
</evidence>
<dbReference type="GO" id="GO:0016020">
    <property type="term" value="C:membrane"/>
    <property type="evidence" value="ECO:0007669"/>
    <property type="project" value="UniProtKB-SubCell"/>
</dbReference>
<dbReference type="SUPFAM" id="SSF52540">
    <property type="entry name" value="P-loop containing nucleoside triphosphate hydrolases"/>
    <property type="match status" value="1"/>
</dbReference>
<reference evidence="10" key="1">
    <citation type="journal article" date="2020" name="Fungal Divers.">
        <title>Resolving the Mortierellaceae phylogeny through synthesis of multi-gene phylogenetics and phylogenomics.</title>
        <authorList>
            <person name="Vandepol N."/>
            <person name="Liber J."/>
            <person name="Desiro A."/>
            <person name="Na H."/>
            <person name="Kennedy M."/>
            <person name="Barry K."/>
            <person name="Grigoriev I.V."/>
            <person name="Miller A.N."/>
            <person name="O'Donnell K."/>
            <person name="Stajich J.E."/>
            <person name="Bonito G."/>
        </authorList>
    </citation>
    <scope>NUCLEOTIDE SEQUENCE</scope>
    <source>
        <strain evidence="10">CK1249</strain>
    </source>
</reference>
<proteinExistence type="predicted"/>
<evidence type="ECO:0000256" key="6">
    <source>
        <dbReference type="ARBA" id="ARBA00022989"/>
    </source>
</evidence>
<comment type="subcellular location">
    <subcellularLocation>
        <location evidence="1">Membrane</location>
        <topology evidence="1">Multi-pass membrane protein</topology>
    </subcellularLocation>
</comment>
<evidence type="ECO:0000259" key="9">
    <source>
        <dbReference type="PROSITE" id="PS50893"/>
    </source>
</evidence>
<keyword evidence="5" id="KW-0067">ATP-binding</keyword>
<evidence type="ECO:0000256" key="7">
    <source>
        <dbReference type="ARBA" id="ARBA00023136"/>
    </source>
</evidence>
<dbReference type="SMART" id="SM00382">
    <property type="entry name" value="AAA"/>
    <property type="match status" value="1"/>
</dbReference>
<dbReference type="Pfam" id="PF01061">
    <property type="entry name" value="ABC2_membrane"/>
    <property type="match status" value="1"/>
</dbReference>
<evidence type="ECO:0000313" key="10">
    <source>
        <dbReference type="EMBL" id="KAF9965550.1"/>
    </source>
</evidence>
<feature type="non-terminal residue" evidence="10">
    <location>
        <position position="1"/>
    </location>
</feature>
<dbReference type="GO" id="GO:0005524">
    <property type="term" value="F:ATP binding"/>
    <property type="evidence" value="ECO:0007669"/>
    <property type="project" value="UniProtKB-KW"/>
</dbReference>
<protein>
    <recommendedName>
        <fullName evidence="9">ABC transporter domain-containing protein</fullName>
    </recommendedName>
</protein>
<gene>
    <name evidence="10" type="ORF">BGZ70_004599</name>
</gene>
<dbReference type="PANTHER" id="PTHR48041:SF119">
    <property type="entry name" value="ROA1P"/>
    <property type="match status" value="1"/>
</dbReference>
<feature type="domain" description="ABC transporter" evidence="9">
    <location>
        <begin position="63"/>
        <end position="318"/>
    </location>
</feature>
<feature type="transmembrane region" description="Helical" evidence="8">
    <location>
        <begin position="451"/>
        <end position="473"/>
    </location>
</feature>
<dbReference type="EMBL" id="JAAAHY010000243">
    <property type="protein sequence ID" value="KAF9965550.1"/>
    <property type="molecule type" value="Genomic_DNA"/>
</dbReference>
<dbReference type="InterPro" id="IPR050352">
    <property type="entry name" value="ABCG_transporters"/>
</dbReference>
<dbReference type="GO" id="GO:0140359">
    <property type="term" value="F:ABC-type transporter activity"/>
    <property type="evidence" value="ECO:0007669"/>
    <property type="project" value="InterPro"/>
</dbReference>
<evidence type="ECO:0000256" key="3">
    <source>
        <dbReference type="ARBA" id="ARBA00022692"/>
    </source>
</evidence>
<keyword evidence="4" id="KW-0547">Nucleotide-binding</keyword>
<organism evidence="10 11">
    <name type="scientific">Mortierella alpina</name>
    <name type="common">Oleaginous fungus</name>
    <name type="synonym">Mortierella renispora</name>
    <dbReference type="NCBI Taxonomy" id="64518"/>
    <lineage>
        <taxon>Eukaryota</taxon>
        <taxon>Fungi</taxon>
        <taxon>Fungi incertae sedis</taxon>
        <taxon>Mucoromycota</taxon>
        <taxon>Mortierellomycotina</taxon>
        <taxon>Mortierellomycetes</taxon>
        <taxon>Mortierellales</taxon>
        <taxon>Mortierellaceae</taxon>
        <taxon>Mortierella</taxon>
    </lineage>
</organism>
<keyword evidence="2" id="KW-0813">Transport</keyword>
<feature type="transmembrane region" description="Helical" evidence="8">
    <location>
        <begin position="494"/>
        <end position="521"/>
    </location>
</feature>
<dbReference type="OrthoDB" id="245989at2759"/>
<keyword evidence="11" id="KW-1185">Reference proteome</keyword>
<dbReference type="InterPro" id="IPR003593">
    <property type="entry name" value="AAA+_ATPase"/>
</dbReference>
<dbReference type="AlphaFoldDB" id="A0A9P6M4U8"/>
<dbReference type="InterPro" id="IPR013525">
    <property type="entry name" value="ABC2_TM"/>
</dbReference>
<feature type="transmembrane region" description="Helical" evidence="8">
    <location>
        <begin position="419"/>
        <end position="439"/>
    </location>
</feature>
<dbReference type="Gene3D" id="3.40.50.300">
    <property type="entry name" value="P-loop containing nucleotide triphosphate hydrolases"/>
    <property type="match status" value="1"/>
</dbReference>
<comment type="caution">
    <text evidence="10">The sequence shown here is derived from an EMBL/GenBank/DDBJ whole genome shotgun (WGS) entry which is preliminary data.</text>
</comment>
<dbReference type="InterPro" id="IPR027417">
    <property type="entry name" value="P-loop_NTPase"/>
</dbReference>
<evidence type="ECO:0000256" key="8">
    <source>
        <dbReference type="SAM" id="Phobius"/>
    </source>
</evidence>
<name>A0A9P6M4U8_MORAP</name>
<feature type="transmembrane region" description="Helical" evidence="8">
    <location>
        <begin position="533"/>
        <end position="552"/>
    </location>
</feature>
<keyword evidence="6 8" id="KW-1133">Transmembrane helix</keyword>
<sequence>MNPFSNKGPTVPRKQKTISLEVRNLSLSIVERTPPFFCVCKKIKGIWDTRKQSVVDKGEKDEIPTSAIGLDTSEGVEIFRNVSLVAEPGHVCLVMGGSGSGKTTLLNALANRINKQQMATSGKIQINGEDPKIYRKTGQIGYLQQEDYLLPFITVRETLQFACDLRLPPTTSQQAKNQIVDDLILELGLKSCTNVLIGDAYASESGTGGTRGISGGERRRVSAALQLLTRPSLLICDEVTSGLDAFTSFELVKTLAKYARLNDKTVVLSIHQPRSEIFHLLSSSGGQLVLLAQGDTVYSGPLDKALSWFESVGIERCSKHVNPFDHILDLSMIDYSTAATEQSSRTRIAMLVEAWSNRNSTTTAGDAVHCLHIVAAEVHSDSTSHDNNDVIETAGPGIWTQTCILQSRAWKSQIRNRQMLWGSFMFCIFMALALGVIFWRTDNSSFESIRARTSVCIVLVLAQPCISLIVDIIEYSKDIKVYERERRDRWYKPLPYLLSHLICAIPRNIVHSVAHVSIVFFTVGLRTDASTSASFYMVTLAYMAMEFVRVMVSSIFSDQTLAFGLSGNSLLEGILEVPVHYYPGPLIQLLGHFVVYFLLAWLFLSVINPNRTRRMPDVSPIEALYRFYSGLFINRAALDRAKVRKGKEAQRDEDGNKEGLDGAKDHTRVEIFGNGLSQRQQVTIKVEKLSLVVNERAHGLSRGERLKQWLSGQRSQTRKPLLQSIDAAVPPAQLTAILGGSGSGK</sequence>
<dbReference type="PROSITE" id="PS50893">
    <property type="entry name" value="ABC_TRANSPORTER_2"/>
    <property type="match status" value="1"/>
</dbReference>